<dbReference type="OrthoDB" id="9814204at2"/>
<dbReference type="Proteomes" id="UP000295783">
    <property type="component" value="Unassembled WGS sequence"/>
</dbReference>
<accession>A0A4R6WQB6</accession>
<dbReference type="SUPFAM" id="SSF56601">
    <property type="entry name" value="beta-lactamase/transpeptidase-like"/>
    <property type="match status" value="1"/>
</dbReference>
<sequence>MSQYFPPADTAAHYAELLASPPPTAADLGLMQGFPAPLAQRVTWENWISPPYNRWAFRNLSALRPSLRVWRGDAPTSPLVAAPRDLAGFSFDSVAGRKVTLNEHLAASYTDAFLVMKDDHVLLESYFNGQQAQDRHIMFSCTKSLVGLVGEYLLHQGILREDELTGRHVPELADSAFGDASIRHLLDMAVGIDYVEQYDDPDSGSSHYGYASGFLPAPAGLARYASLYEYLPSLQKKGAHGPLFHYVTAVTEVLGWVLERASGRSAENWVETLLWRPLGMEQDGAFLADPWGRAVVGGGFSGSLRDMARIGQLVLGEGSLGGRKILPAAVIRAIGRGSDPAYFAAVPEFAEWAPGASYRSQWYIWNDGAPEFMACGIHGQYIYVNSRNRVVVVKQSSLPAAESLAGADTVRLLRALGRGL</sequence>
<evidence type="ECO:0000313" key="2">
    <source>
        <dbReference type="EMBL" id="TDQ78568.1"/>
    </source>
</evidence>
<dbReference type="PANTHER" id="PTHR43283">
    <property type="entry name" value="BETA-LACTAMASE-RELATED"/>
    <property type="match status" value="1"/>
</dbReference>
<protein>
    <submittedName>
        <fullName evidence="2">CubicO group peptidase (Beta-lactamase class C family)</fullName>
    </submittedName>
</protein>
<proteinExistence type="predicted"/>
<feature type="domain" description="Beta-lactamase-related" evidence="1">
    <location>
        <begin position="111"/>
        <end position="401"/>
    </location>
</feature>
<reference evidence="2 3" key="1">
    <citation type="submission" date="2019-03" db="EMBL/GenBank/DDBJ databases">
        <title>Genomic Encyclopedia of Type Strains, Phase III (KMG-III): the genomes of soil and plant-associated and newly described type strains.</title>
        <authorList>
            <person name="Whitman W."/>
        </authorList>
    </citation>
    <scope>NUCLEOTIDE SEQUENCE [LARGE SCALE GENOMIC DNA]</scope>
    <source>
        <strain evidence="2 3">CGMCC 1.7660</strain>
    </source>
</reference>
<evidence type="ECO:0000259" key="1">
    <source>
        <dbReference type="Pfam" id="PF00144"/>
    </source>
</evidence>
<dbReference type="PANTHER" id="PTHR43283:SF7">
    <property type="entry name" value="BETA-LACTAMASE-RELATED DOMAIN-CONTAINING PROTEIN"/>
    <property type="match status" value="1"/>
</dbReference>
<dbReference type="InterPro" id="IPR001466">
    <property type="entry name" value="Beta-lactam-related"/>
</dbReference>
<dbReference type="Gene3D" id="3.40.710.10">
    <property type="entry name" value="DD-peptidase/beta-lactamase superfamily"/>
    <property type="match status" value="1"/>
</dbReference>
<dbReference type="EMBL" id="SNYW01000013">
    <property type="protein sequence ID" value="TDQ78568.1"/>
    <property type="molecule type" value="Genomic_DNA"/>
</dbReference>
<dbReference type="Pfam" id="PF00144">
    <property type="entry name" value="Beta-lactamase"/>
    <property type="match status" value="1"/>
</dbReference>
<dbReference type="AlphaFoldDB" id="A0A4R6WQB6"/>
<gene>
    <name evidence="2" type="ORF">A8950_3624</name>
</gene>
<dbReference type="InterPro" id="IPR050789">
    <property type="entry name" value="Diverse_Enzym_Activities"/>
</dbReference>
<evidence type="ECO:0000313" key="3">
    <source>
        <dbReference type="Proteomes" id="UP000295783"/>
    </source>
</evidence>
<comment type="caution">
    <text evidence="2">The sequence shown here is derived from an EMBL/GenBank/DDBJ whole genome shotgun (WGS) entry which is preliminary data.</text>
</comment>
<dbReference type="RefSeq" id="WP_133615054.1">
    <property type="nucleotide sequence ID" value="NZ_SNYW01000013.1"/>
</dbReference>
<keyword evidence="3" id="KW-1185">Reference proteome</keyword>
<organism evidence="2 3">
    <name type="scientific">Dongia mobilis</name>
    <dbReference type="NCBI Taxonomy" id="578943"/>
    <lineage>
        <taxon>Bacteria</taxon>
        <taxon>Pseudomonadati</taxon>
        <taxon>Pseudomonadota</taxon>
        <taxon>Alphaproteobacteria</taxon>
        <taxon>Rhodospirillales</taxon>
        <taxon>Dongiaceae</taxon>
        <taxon>Dongia</taxon>
    </lineage>
</organism>
<name>A0A4R6WQB6_9PROT</name>
<dbReference type="InterPro" id="IPR012338">
    <property type="entry name" value="Beta-lactam/transpept-like"/>
</dbReference>